<comment type="catalytic activity">
    <reaction evidence="6">
        <text>arsenic triglutathione + 3 [thioredoxin]-dithiol + 3 S-adenosyl-L-methionine = trimethylarsine + 3 [thioredoxin]-disulfide + 3 glutathione + 3 S-adenosyl-L-homocysteine + 3 H(+)</text>
        <dbReference type="Rhea" id="RHEA:69432"/>
        <dbReference type="Rhea" id="RHEA-COMP:10698"/>
        <dbReference type="Rhea" id="RHEA-COMP:10700"/>
        <dbReference type="ChEBI" id="CHEBI:15378"/>
        <dbReference type="ChEBI" id="CHEBI:27130"/>
        <dbReference type="ChEBI" id="CHEBI:29950"/>
        <dbReference type="ChEBI" id="CHEBI:50058"/>
        <dbReference type="ChEBI" id="CHEBI:57856"/>
        <dbReference type="ChEBI" id="CHEBI:57925"/>
        <dbReference type="ChEBI" id="CHEBI:59789"/>
        <dbReference type="ChEBI" id="CHEBI:183640"/>
        <dbReference type="EC" id="2.1.1.137"/>
    </reaction>
</comment>
<proteinExistence type="inferred from homology"/>
<dbReference type="CDD" id="cd02440">
    <property type="entry name" value="AdoMet_MTases"/>
    <property type="match status" value="1"/>
</dbReference>
<dbReference type="PANTHER" id="PTHR43675">
    <property type="entry name" value="ARSENITE METHYLTRANSFERASE"/>
    <property type="match status" value="1"/>
</dbReference>
<evidence type="ECO:0000256" key="3">
    <source>
        <dbReference type="ARBA" id="ARBA00034545"/>
    </source>
</evidence>
<gene>
    <name evidence="8" type="ORF">GDO81_004181</name>
</gene>
<keyword evidence="9" id="KW-1185">Reference proteome</keyword>
<dbReference type="SUPFAM" id="SSF53335">
    <property type="entry name" value="S-adenosyl-L-methionine-dependent methyltransferases"/>
    <property type="match status" value="1"/>
</dbReference>
<dbReference type="GO" id="GO:0018872">
    <property type="term" value="P:arsonoacetate metabolic process"/>
    <property type="evidence" value="ECO:0007669"/>
    <property type="project" value="TreeGrafter"/>
</dbReference>
<dbReference type="Proteomes" id="UP000824782">
    <property type="component" value="Unassembled WGS sequence"/>
</dbReference>
<dbReference type="InterPro" id="IPR025714">
    <property type="entry name" value="Methyltranfer_dom"/>
</dbReference>
<evidence type="ECO:0000259" key="7">
    <source>
        <dbReference type="Pfam" id="PF13847"/>
    </source>
</evidence>
<dbReference type="EMBL" id="WNYA01000011">
    <property type="protein sequence ID" value="KAG8551610.1"/>
    <property type="molecule type" value="Genomic_DNA"/>
</dbReference>
<evidence type="ECO:0000256" key="6">
    <source>
        <dbReference type="ARBA" id="ARBA00048428"/>
    </source>
</evidence>
<comment type="catalytic activity">
    <reaction evidence="4">
        <text>arsenic triglutathione + [thioredoxin]-dithiol + S-adenosyl-L-methionine + 2 H2O = methylarsonous acid + [thioredoxin]-disulfide + 3 glutathione + S-adenosyl-L-homocysteine + H(+)</text>
        <dbReference type="Rhea" id="RHEA:69460"/>
        <dbReference type="Rhea" id="RHEA-COMP:10698"/>
        <dbReference type="Rhea" id="RHEA-COMP:10700"/>
        <dbReference type="ChEBI" id="CHEBI:15377"/>
        <dbReference type="ChEBI" id="CHEBI:15378"/>
        <dbReference type="ChEBI" id="CHEBI:17826"/>
        <dbReference type="ChEBI" id="CHEBI:29950"/>
        <dbReference type="ChEBI" id="CHEBI:50058"/>
        <dbReference type="ChEBI" id="CHEBI:57856"/>
        <dbReference type="ChEBI" id="CHEBI:57925"/>
        <dbReference type="ChEBI" id="CHEBI:59789"/>
        <dbReference type="ChEBI" id="CHEBI:183640"/>
        <dbReference type="EC" id="2.1.1.137"/>
    </reaction>
</comment>
<dbReference type="Gene3D" id="3.40.5.100">
    <property type="match status" value="1"/>
</dbReference>
<dbReference type="GO" id="GO:0005829">
    <property type="term" value="C:cytosol"/>
    <property type="evidence" value="ECO:0007669"/>
    <property type="project" value="TreeGrafter"/>
</dbReference>
<sequence>MSNSSLTESNCGQTHDDVKNYYGKQLSNTKDLKTSACAAPAKPSPKHIRDALSQVHEDIKSRYYGCGLTVPQCLENCRILDLGSGSGRDCYILSKLVGPKGDVTGVDMTDEQLEISRKYIDYHTQKFGFHQPNVHFIKGYIENLKEANVQDETFDVVVSNCVINLCPDKKAVLREVYRVLKNGGEMYFSDMYINKTLSEELKKNKMVWGEGIGGALLWKDLFQFAEEIGFSPPRLVTSRYITFNKELEDVVGDYKLVSATYRLFKLPKDAKKEKCLAIYKGGVTGYENELAFDANFSFKEGQALEVDEELCGILGDSRFAEYFSFFPLANGSVSNKDIISDPFQFADGNNETISCKSSKTKACP</sequence>
<feature type="domain" description="Methyltransferase" evidence="7">
    <location>
        <begin position="75"/>
        <end position="223"/>
    </location>
</feature>
<evidence type="ECO:0000256" key="4">
    <source>
        <dbReference type="ARBA" id="ARBA00047941"/>
    </source>
</evidence>
<dbReference type="InterPro" id="IPR029063">
    <property type="entry name" value="SAM-dependent_MTases_sf"/>
</dbReference>
<dbReference type="AlphaFoldDB" id="A0AAV6ZWL3"/>
<reference evidence="8" key="1">
    <citation type="thesis" date="2020" institute="ProQuest LLC" country="789 East Eisenhower Parkway, Ann Arbor, MI, USA">
        <title>Comparative Genomics and Chromosome Evolution.</title>
        <authorList>
            <person name="Mudd A.B."/>
        </authorList>
    </citation>
    <scope>NUCLEOTIDE SEQUENCE</scope>
    <source>
        <strain evidence="8">237g6f4</strain>
        <tissue evidence="8">Blood</tissue>
    </source>
</reference>
<evidence type="ECO:0000256" key="5">
    <source>
        <dbReference type="ARBA" id="ARBA00047943"/>
    </source>
</evidence>
<dbReference type="InterPro" id="IPR026669">
    <property type="entry name" value="Arsenite_MeTrfase-like"/>
</dbReference>
<comment type="catalytic activity">
    <reaction evidence="5">
        <text>arsenic triglutathione + 2 [thioredoxin]-dithiol + 2 S-adenosyl-L-methionine + H2O = dimethylarsinous acid + 2 [thioredoxin]-disulfide + 3 glutathione + 2 S-adenosyl-L-homocysteine + 2 H(+)</text>
        <dbReference type="Rhea" id="RHEA:69464"/>
        <dbReference type="Rhea" id="RHEA-COMP:10698"/>
        <dbReference type="Rhea" id="RHEA-COMP:10700"/>
        <dbReference type="ChEBI" id="CHEBI:15377"/>
        <dbReference type="ChEBI" id="CHEBI:15378"/>
        <dbReference type="ChEBI" id="CHEBI:23808"/>
        <dbReference type="ChEBI" id="CHEBI:29950"/>
        <dbReference type="ChEBI" id="CHEBI:50058"/>
        <dbReference type="ChEBI" id="CHEBI:57856"/>
        <dbReference type="ChEBI" id="CHEBI:57925"/>
        <dbReference type="ChEBI" id="CHEBI:59789"/>
        <dbReference type="ChEBI" id="CHEBI:183640"/>
        <dbReference type="EC" id="2.1.1.137"/>
    </reaction>
</comment>
<evidence type="ECO:0000313" key="9">
    <source>
        <dbReference type="Proteomes" id="UP000824782"/>
    </source>
</evidence>
<protein>
    <recommendedName>
        <fullName evidence="3">Arsenite methyltransferase</fullName>
        <ecNumber evidence="2">2.1.1.137</ecNumber>
    </recommendedName>
</protein>
<dbReference type="EC" id="2.1.1.137" evidence="2"/>
<comment type="caution">
    <text evidence="8">The sequence shown here is derived from an EMBL/GenBank/DDBJ whole genome shotgun (WGS) entry which is preliminary data.</text>
</comment>
<organism evidence="8 9">
    <name type="scientific">Engystomops pustulosus</name>
    <name type="common">Tungara frog</name>
    <name type="synonym">Physalaemus pustulosus</name>
    <dbReference type="NCBI Taxonomy" id="76066"/>
    <lineage>
        <taxon>Eukaryota</taxon>
        <taxon>Metazoa</taxon>
        <taxon>Chordata</taxon>
        <taxon>Craniata</taxon>
        <taxon>Vertebrata</taxon>
        <taxon>Euteleostomi</taxon>
        <taxon>Amphibia</taxon>
        <taxon>Batrachia</taxon>
        <taxon>Anura</taxon>
        <taxon>Neobatrachia</taxon>
        <taxon>Hyloidea</taxon>
        <taxon>Leptodactylidae</taxon>
        <taxon>Leiuperinae</taxon>
        <taxon>Engystomops</taxon>
    </lineage>
</organism>
<dbReference type="GO" id="GO:0009404">
    <property type="term" value="P:toxin metabolic process"/>
    <property type="evidence" value="ECO:0007669"/>
    <property type="project" value="TreeGrafter"/>
</dbReference>
<dbReference type="PANTHER" id="PTHR43675:SF35">
    <property type="entry name" value="ARSENITE METHYLTRANSFERASE"/>
    <property type="match status" value="1"/>
</dbReference>
<comment type="similarity">
    <text evidence="1">Belongs to the methyltransferase superfamily. Arsenite methyltransferase family.</text>
</comment>
<dbReference type="GO" id="GO:0030791">
    <property type="term" value="F:arsenite methyltransferase activity"/>
    <property type="evidence" value="ECO:0007669"/>
    <property type="project" value="UniProtKB-EC"/>
</dbReference>
<dbReference type="Pfam" id="PF13847">
    <property type="entry name" value="Methyltransf_31"/>
    <property type="match status" value="1"/>
</dbReference>
<evidence type="ECO:0000313" key="8">
    <source>
        <dbReference type="EMBL" id="KAG8551610.1"/>
    </source>
</evidence>
<dbReference type="Gene3D" id="3.40.50.150">
    <property type="entry name" value="Vaccinia Virus protein VP39"/>
    <property type="match status" value="1"/>
</dbReference>
<accession>A0AAV6ZWL3</accession>
<name>A0AAV6ZWL3_ENGPU</name>
<evidence type="ECO:0000256" key="1">
    <source>
        <dbReference type="ARBA" id="ARBA00034487"/>
    </source>
</evidence>
<evidence type="ECO:0000256" key="2">
    <source>
        <dbReference type="ARBA" id="ARBA00034521"/>
    </source>
</evidence>